<dbReference type="EMBL" id="PNGJ01000004">
    <property type="protein sequence ID" value="PMC24239.1"/>
    <property type="molecule type" value="Genomic_DNA"/>
</dbReference>
<feature type="transmembrane region" description="Helical" evidence="6">
    <location>
        <begin position="6"/>
        <end position="24"/>
    </location>
</feature>
<proteinExistence type="inferred from homology"/>
<dbReference type="Gene3D" id="1.20.1440.20">
    <property type="entry name" value="LemA-like domain"/>
    <property type="match status" value="1"/>
</dbReference>
<protein>
    <submittedName>
        <fullName evidence="7">DNA replication terminus site-binding protein</fullName>
    </submittedName>
</protein>
<dbReference type="PANTHER" id="PTHR34478">
    <property type="entry name" value="PROTEIN LEMA"/>
    <property type="match status" value="1"/>
</dbReference>
<evidence type="ECO:0000256" key="4">
    <source>
        <dbReference type="ARBA" id="ARBA00022989"/>
    </source>
</evidence>
<dbReference type="RefSeq" id="WP_007173498.1">
    <property type="nucleotide sequence ID" value="NZ_CAUPNR010000083.1"/>
</dbReference>
<dbReference type="Pfam" id="PF04011">
    <property type="entry name" value="LemA"/>
    <property type="match status" value="1"/>
</dbReference>
<organism evidence="7 8">
    <name type="scientific">Hoylesella buccalis</name>
    <dbReference type="NCBI Taxonomy" id="28127"/>
    <lineage>
        <taxon>Bacteria</taxon>
        <taxon>Pseudomonadati</taxon>
        <taxon>Bacteroidota</taxon>
        <taxon>Bacteroidia</taxon>
        <taxon>Bacteroidales</taxon>
        <taxon>Prevotellaceae</taxon>
        <taxon>Hoylesella</taxon>
    </lineage>
</organism>
<evidence type="ECO:0000256" key="5">
    <source>
        <dbReference type="ARBA" id="ARBA00023136"/>
    </source>
</evidence>
<evidence type="ECO:0000256" key="3">
    <source>
        <dbReference type="ARBA" id="ARBA00022692"/>
    </source>
</evidence>
<sequence>MTASIIAGSVLIAIAVLILIWGIITSNNLIAKKNRVEQCRSGICVALKQRNDLIPNLVASLKAYMGHENEILTRIAELRSRADGAPEAEQIKDGTEISALLKQVKAVVESNPDLKANEQFVYLQYQITDMENELQAIRRTYNATVTDYNNAVEMFPSSYIASRKHLGKEALIQIPESELGDIHIKEIFG</sequence>
<dbReference type="InterPro" id="IPR007156">
    <property type="entry name" value="MamQ_LemA"/>
</dbReference>
<evidence type="ECO:0000256" key="6">
    <source>
        <dbReference type="SAM" id="Phobius"/>
    </source>
</evidence>
<dbReference type="GO" id="GO:0016020">
    <property type="term" value="C:membrane"/>
    <property type="evidence" value="ECO:0007669"/>
    <property type="project" value="UniProtKB-SubCell"/>
</dbReference>
<gene>
    <name evidence="7" type="ORF">CJ231_05830</name>
</gene>
<dbReference type="SUPFAM" id="SSF140478">
    <property type="entry name" value="LemA-like"/>
    <property type="match status" value="1"/>
</dbReference>
<keyword evidence="4 6" id="KW-1133">Transmembrane helix</keyword>
<comment type="caution">
    <text evidence="7">The sequence shown here is derived from an EMBL/GenBank/DDBJ whole genome shotgun (WGS) entry which is preliminary data.</text>
</comment>
<comment type="similarity">
    <text evidence="2">Belongs to the LemA family.</text>
</comment>
<accession>A0A2N6QQX9</accession>
<dbReference type="PANTHER" id="PTHR34478:SF1">
    <property type="entry name" value="PROTEIN LEMA"/>
    <property type="match status" value="1"/>
</dbReference>
<evidence type="ECO:0000313" key="7">
    <source>
        <dbReference type="EMBL" id="PMC24239.1"/>
    </source>
</evidence>
<keyword evidence="3 6" id="KW-0812">Transmembrane</keyword>
<reference evidence="7 8" key="1">
    <citation type="submission" date="2017-09" db="EMBL/GenBank/DDBJ databases">
        <title>Bacterial strain isolated from the female urinary microbiota.</title>
        <authorList>
            <person name="Thomas-White K."/>
            <person name="Kumar N."/>
            <person name="Forster S."/>
            <person name="Putonti C."/>
            <person name="Lawley T."/>
            <person name="Wolfe A.J."/>
        </authorList>
    </citation>
    <scope>NUCLEOTIDE SEQUENCE [LARGE SCALE GENOMIC DNA]</scope>
    <source>
        <strain evidence="7 8">UMB0536</strain>
    </source>
</reference>
<dbReference type="InterPro" id="IPR023353">
    <property type="entry name" value="LemA-like_dom_sf"/>
</dbReference>
<dbReference type="OrthoDB" id="9804152at2"/>
<evidence type="ECO:0000313" key="8">
    <source>
        <dbReference type="Proteomes" id="UP000235564"/>
    </source>
</evidence>
<dbReference type="Proteomes" id="UP000235564">
    <property type="component" value="Unassembled WGS sequence"/>
</dbReference>
<comment type="subcellular location">
    <subcellularLocation>
        <location evidence="1">Membrane</location>
        <topology evidence="1">Single-pass membrane protein</topology>
    </subcellularLocation>
</comment>
<evidence type="ECO:0000256" key="1">
    <source>
        <dbReference type="ARBA" id="ARBA00004167"/>
    </source>
</evidence>
<keyword evidence="5 6" id="KW-0472">Membrane</keyword>
<name>A0A2N6QQX9_9BACT</name>
<evidence type="ECO:0000256" key="2">
    <source>
        <dbReference type="ARBA" id="ARBA00008854"/>
    </source>
</evidence>
<dbReference type="AlphaFoldDB" id="A0A2N6QQX9"/>